<dbReference type="Gene3D" id="1.20.120.530">
    <property type="entry name" value="GntR ligand-binding domain-like"/>
    <property type="match status" value="1"/>
</dbReference>
<dbReference type="PANTHER" id="PTHR43537">
    <property type="entry name" value="TRANSCRIPTIONAL REGULATOR, GNTR FAMILY"/>
    <property type="match status" value="1"/>
</dbReference>
<gene>
    <name evidence="5" type="ORF">A8926_4948</name>
</gene>
<dbReference type="CDD" id="cd07377">
    <property type="entry name" value="WHTH_GntR"/>
    <property type="match status" value="1"/>
</dbReference>
<reference evidence="5" key="1">
    <citation type="submission" date="2017-12" db="EMBL/GenBank/DDBJ databases">
        <title>Sequencing the genomes of 1000 Actinobacteria strains.</title>
        <authorList>
            <person name="Klenk H.-P."/>
        </authorList>
    </citation>
    <scope>NUCLEOTIDE SEQUENCE [LARGE SCALE GENOMIC DNA]</scope>
    <source>
        <strain evidence="5">DSM 44228</strain>
    </source>
</reference>
<dbReference type="Pfam" id="PF00392">
    <property type="entry name" value="GntR"/>
    <property type="match status" value="1"/>
</dbReference>
<dbReference type="STRING" id="994479.GCA_000194155_01480"/>
<accession>A0A2N3Y286</accession>
<dbReference type="RefSeq" id="WP_010693281.1">
    <property type="nucleotide sequence ID" value="NZ_CP061007.1"/>
</dbReference>
<dbReference type="InterPro" id="IPR011711">
    <property type="entry name" value="GntR_C"/>
</dbReference>
<name>A0A2N3Y286_SACSN</name>
<protein>
    <submittedName>
        <fullName evidence="5">FCD domain-containing protein</fullName>
    </submittedName>
</protein>
<dbReference type="Pfam" id="PF07729">
    <property type="entry name" value="FCD"/>
    <property type="match status" value="1"/>
</dbReference>
<dbReference type="SUPFAM" id="SSF46785">
    <property type="entry name" value="Winged helix' DNA-binding domain"/>
    <property type="match status" value="1"/>
</dbReference>
<keyword evidence="6" id="KW-1185">Reference proteome</keyword>
<dbReference type="PROSITE" id="PS50949">
    <property type="entry name" value="HTH_GNTR"/>
    <property type="match status" value="1"/>
</dbReference>
<dbReference type="GO" id="GO:0003700">
    <property type="term" value="F:DNA-binding transcription factor activity"/>
    <property type="evidence" value="ECO:0007669"/>
    <property type="project" value="InterPro"/>
</dbReference>
<dbReference type="Proteomes" id="UP000233786">
    <property type="component" value="Unassembled WGS sequence"/>
</dbReference>
<dbReference type="Gene3D" id="1.10.10.10">
    <property type="entry name" value="Winged helix-like DNA-binding domain superfamily/Winged helix DNA-binding domain"/>
    <property type="match status" value="1"/>
</dbReference>
<keyword evidence="1" id="KW-0805">Transcription regulation</keyword>
<dbReference type="EMBL" id="PJNB01000001">
    <property type="protein sequence ID" value="PKW17029.1"/>
    <property type="molecule type" value="Genomic_DNA"/>
</dbReference>
<evidence type="ECO:0000256" key="1">
    <source>
        <dbReference type="ARBA" id="ARBA00023015"/>
    </source>
</evidence>
<dbReference type="InterPro" id="IPR000524">
    <property type="entry name" value="Tscrpt_reg_HTH_GntR"/>
</dbReference>
<feature type="domain" description="HTH gntR-type" evidence="4">
    <location>
        <begin position="1"/>
        <end position="63"/>
    </location>
</feature>
<evidence type="ECO:0000256" key="3">
    <source>
        <dbReference type="ARBA" id="ARBA00023163"/>
    </source>
</evidence>
<dbReference type="InterPro" id="IPR008920">
    <property type="entry name" value="TF_FadR/GntR_C"/>
</dbReference>
<dbReference type="SMART" id="SM00895">
    <property type="entry name" value="FCD"/>
    <property type="match status" value="1"/>
</dbReference>
<evidence type="ECO:0000256" key="2">
    <source>
        <dbReference type="ARBA" id="ARBA00023125"/>
    </source>
</evidence>
<keyword evidence="3" id="KW-0804">Transcription</keyword>
<keyword evidence="2" id="KW-0238">DNA-binding</keyword>
<comment type="caution">
    <text evidence="5">The sequence shown here is derived from an EMBL/GenBank/DDBJ whole genome shotgun (WGS) entry which is preliminary data.</text>
</comment>
<proteinExistence type="predicted"/>
<evidence type="ECO:0000259" key="4">
    <source>
        <dbReference type="PROSITE" id="PS50949"/>
    </source>
</evidence>
<dbReference type="PANTHER" id="PTHR43537:SF5">
    <property type="entry name" value="UXU OPERON TRANSCRIPTIONAL REGULATOR"/>
    <property type="match status" value="1"/>
</dbReference>
<sequence length="221" mass="24395">MIAARLRKSIRRGELLPGTRLVQEQLAGEMEVSRIPLREALHALAAEGLIEVQPQRGMIVAELSHGDITELFELRLQLEPNLADEIVRGCRERDIDELQVMADQMREKCADAAGRAFLNYQFHRRIYDLSKAAAGAPLHRPAAAPRRALQPPLGPLRARSLLPGDLVLTSCLWYYEPADSRPFAAALARSQAAGLIVWLLVTRAMPAGLVAACAELDLPLR</sequence>
<organism evidence="5 6">
    <name type="scientific">Saccharopolyspora spinosa</name>
    <dbReference type="NCBI Taxonomy" id="60894"/>
    <lineage>
        <taxon>Bacteria</taxon>
        <taxon>Bacillati</taxon>
        <taxon>Actinomycetota</taxon>
        <taxon>Actinomycetes</taxon>
        <taxon>Pseudonocardiales</taxon>
        <taxon>Pseudonocardiaceae</taxon>
        <taxon>Saccharopolyspora</taxon>
    </lineage>
</organism>
<dbReference type="InterPro" id="IPR036388">
    <property type="entry name" value="WH-like_DNA-bd_sf"/>
</dbReference>
<evidence type="ECO:0000313" key="5">
    <source>
        <dbReference type="EMBL" id="PKW17029.1"/>
    </source>
</evidence>
<dbReference type="SMART" id="SM00345">
    <property type="entry name" value="HTH_GNTR"/>
    <property type="match status" value="1"/>
</dbReference>
<dbReference type="GO" id="GO:0003677">
    <property type="term" value="F:DNA binding"/>
    <property type="evidence" value="ECO:0007669"/>
    <property type="project" value="UniProtKB-KW"/>
</dbReference>
<dbReference type="AlphaFoldDB" id="A0A2N3Y286"/>
<dbReference type="SUPFAM" id="SSF48008">
    <property type="entry name" value="GntR ligand-binding domain-like"/>
    <property type="match status" value="1"/>
</dbReference>
<evidence type="ECO:0000313" key="6">
    <source>
        <dbReference type="Proteomes" id="UP000233786"/>
    </source>
</evidence>
<dbReference type="InterPro" id="IPR036390">
    <property type="entry name" value="WH_DNA-bd_sf"/>
</dbReference>